<feature type="domain" description="Tudor" evidence="3">
    <location>
        <begin position="2531"/>
        <end position="2589"/>
    </location>
</feature>
<name>A0A9J7MGS1_BRAFL</name>
<feature type="region of interest" description="Disordered" evidence="2">
    <location>
        <begin position="1356"/>
        <end position="1392"/>
    </location>
</feature>
<evidence type="ECO:0000256" key="1">
    <source>
        <dbReference type="SAM" id="Coils"/>
    </source>
</evidence>
<proteinExistence type="predicted"/>
<feature type="region of interest" description="Disordered" evidence="2">
    <location>
        <begin position="4102"/>
        <end position="4144"/>
    </location>
</feature>
<feature type="domain" description="Tudor" evidence="3">
    <location>
        <begin position="2114"/>
        <end position="2172"/>
    </location>
</feature>
<feature type="domain" description="Tudor" evidence="3">
    <location>
        <begin position="2753"/>
        <end position="2812"/>
    </location>
</feature>
<feature type="compositionally biased region" description="Polar residues" evidence="2">
    <location>
        <begin position="3720"/>
        <end position="3744"/>
    </location>
</feature>
<dbReference type="RefSeq" id="XP_035667112.1">
    <property type="nucleotide sequence ID" value="XM_035811219.1"/>
</dbReference>
<dbReference type="InterPro" id="IPR002999">
    <property type="entry name" value="Tudor"/>
</dbReference>
<keyword evidence="1" id="KW-0175">Coiled coil</keyword>
<feature type="domain" description="Tudor" evidence="3">
    <location>
        <begin position="901"/>
        <end position="960"/>
    </location>
</feature>
<feature type="region of interest" description="Disordered" evidence="2">
    <location>
        <begin position="2875"/>
        <end position="2916"/>
    </location>
</feature>
<feature type="compositionally biased region" description="Low complexity" evidence="2">
    <location>
        <begin position="618"/>
        <end position="629"/>
    </location>
</feature>
<feature type="compositionally biased region" description="Polar residues" evidence="2">
    <location>
        <begin position="2881"/>
        <end position="2893"/>
    </location>
</feature>
<feature type="region of interest" description="Disordered" evidence="2">
    <location>
        <begin position="1099"/>
        <end position="1132"/>
    </location>
</feature>
<feature type="coiled-coil region" evidence="1">
    <location>
        <begin position="33"/>
        <end position="67"/>
    </location>
</feature>
<feature type="domain" description="Tudor" evidence="3">
    <location>
        <begin position="1673"/>
        <end position="1733"/>
    </location>
</feature>
<feature type="region of interest" description="Disordered" evidence="2">
    <location>
        <begin position="3313"/>
        <end position="3521"/>
    </location>
</feature>
<protein>
    <submittedName>
        <fullName evidence="5">Uncharacterized protein LOC118409857 isoform X1</fullName>
    </submittedName>
</protein>
<dbReference type="InterPro" id="IPR035437">
    <property type="entry name" value="SNase_OB-fold_sf"/>
</dbReference>
<dbReference type="Gene3D" id="2.30.30.140">
    <property type="match status" value="16"/>
</dbReference>
<dbReference type="PANTHER" id="PTHR16442:SF1">
    <property type="entry name" value="RING FINGER PROTEIN 17"/>
    <property type="match status" value="1"/>
</dbReference>
<feature type="compositionally biased region" description="Low complexity" evidence="2">
    <location>
        <begin position="1105"/>
        <end position="1125"/>
    </location>
</feature>
<feature type="domain" description="Tudor" evidence="3">
    <location>
        <begin position="267"/>
        <end position="324"/>
    </location>
</feature>
<feature type="compositionally biased region" description="Low complexity" evidence="2">
    <location>
        <begin position="1356"/>
        <end position="1379"/>
    </location>
</feature>
<feature type="region of interest" description="Disordered" evidence="2">
    <location>
        <begin position="4046"/>
        <end position="4065"/>
    </location>
</feature>
<dbReference type="FunFam" id="2.30.30.140:FF:000018">
    <property type="entry name" value="Serine/threonine-protein kinase 31"/>
    <property type="match status" value="12"/>
</dbReference>
<feature type="compositionally biased region" description="Basic and acidic residues" evidence="2">
    <location>
        <begin position="3251"/>
        <end position="3263"/>
    </location>
</feature>
<dbReference type="OMA" id="GYPCCAK"/>
<accession>A0A9J7MGS1</accession>
<feature type="domain" description="Tudor" evidence="3">
    <location>
        <begin position="696"/>
        <end position="754"/>
    </location>
</feature>
<feature type="domain" description="Tudor" evidence="3">
    <location>
        <begin position="2341"/>
        <end position="2399"/>
    </location>
</feature>
<evidence type="ECO:0000256" key="2">
    <source>
        <dbReference type="SAM" id="MobiDB-lite"/>
    </source>
</evidence>
<organism evidence="4 5">
    <name type="scientific">Branchiostoma floridae</name>
    <name type="common">Florida lancelet</name>
    <name type="synonym">Amphioxus</name>
    <dbReference type="NCBI Taxonomy" id="7739"/>
    <lineage>
        <taxon>Eukaryota</taxon>
        <taxon>Metazoa</taxon>
        <taxon>Chordata</taxon>
        <taxon>Cephalochordata</taxon>
        <taxon>Leptocardii</taxon>
        <taxon>Amphioxiformes</taxon>
        <taxon>Branchiostomatidae</taxon>
        <taxon>Branchiostoma</taxon>
    </lineage>
</organism>
<feature type="compositionally biased region" description="Polar residues" evidence="2">
    <location>
        <begin position="2905"/>
        <end position="2916"/>
    </location>
</feature>
<feature type="compositionally biased region" description="Acidic residues" evidence="2">
    <location>
        <begin position="3978"/>
        <end position="3991"/>
    </location>
</feature>
<feature type="compositionally biased region" description="Polar residues" evidence="2">
    <location>
        <begin position="2260"/>
        <end position="2272"/>
    </location>
</feature>
<dbReference type="PROSITE" id="PS50304">
    <property type="entry name" value="TUDOR"/>
    <property type="match status" value="16"/>
</dbReference>
<sequence>MESNKLFAPEIGARLRAYITSVDTTSRVVKLWAQVDQENANNLENAMENLQQSLENSNNSLNFNELQVGDLCCAKFAQDARWYRARVVSKCPGDRSVTVLFVDYGNIEVVDISKTTACPAEVANIPSQASECVCTGAEAAADGVWSTEAASFLAEQADTEVSMKVVKVVHDKSIVVEAFQGSEGAGQSLSEVLIQKGFACHSSNVQRGFKNLTLPIGTKERIYMSHIVSPHQFWIQLHSHKDDITELMEGILAHKHEMDTPASVLRDIQTGTICAVLSSDMYYRGIVKSITDDDTADVHCVDYGDSQQTSRSDIKYLRPEFTVLPRQAIECSLKDIQPNPEWTKEAKQYFELVTLEKELVGEVIGKSSEGKMYVQLKEQRGGLKLDIRDMLIKDSFAKSAIGDSVQGFKETKLEFGHEYEMYVSDTRGPGDFTCQLQESLDLIDTIAEELQDLSQTAKEVRSCEIKPGKACMAKYSEDNCWYRAKVSSLSTTGDVKVKFVDFGNTETVSTNTLKELNSRMAEIPAQSFECSLPNIGTSCSKEALEGFNKLVMDKPLMGKVVVITGGKHVLELTEKGTGSPVSIAEQMAKAGFTVAHAKPTGLMNGTVPVGKDCPPGPSSSSATSQSATSPRRQSSRLQYKLPAYSPGSELDGHVMSVVNIGEFYCSPAQESSELVQLMDRLHVEYYSRPDVESLQDPRPGTVCCAQFTEDDSWYRAVVRKVTDKGVLVRYVDYGNCETVEMSRVKALKPDFTDLPPQCFEACLIDVVPTKATLAPEFTKNFVDHIKDEPVKIKLFSRDQGGRYTVDLMKDNQTASKVMKGFLRGRVPTSPPPTPGILPTDVEFIQPFVEEGSYQDVFVTDATDPDVFWCQLLSSAEELNTLMEDMNKHYSQLNQEEEALHTCGLGVPCVAKYTLDEQWYRAVITGVCKSGDVEVRFVDYGNADFISRVNVKAIKLKYMQLPVQAIQCSLLGVLCKNDMWTERQMQQFTQMVLEKEFVAEIVAREELEDRYEIELFDHRGKNVNNEYGRVTQTLVSRRDHVKPPPKQLPVIPAPGAAATAVANGHIIPQQPEVIEKKQAQESLAPSSSNLAGKESLVLKDETEQPAASDSSGSTDSASSSVSQQSAYMTAPSTLTADSRSSSCVSLASSSSSRKGSVDSSQFLGFSQLQIKKCATEELAVTHSVTPNQFFCQLLRDFQDIDDLSEKLQQFYSAAQSSISYPEVGMRCCALYSEDSMWYRAVITDVLEQQVEVKFVDFGNTEMLDLTDIRVLDERFAVAPAYAVECSLAYVKPTSGTWSAKAIEKFFSLTEERTLVGKVTSISTRGKALLELRDAEKGAEEPSLNQALVQAGFAREATPSVSSRSSTPASSKAGSPTSSRSVSPKPVDQKTALTSGSPDKIVYEELSYGDGSVVDVMVSLFVSPSEFWCQPVQSYDDLSKLMEDMGTYYNSGEKDFISNPEVGQGCVARFSEDNEWYRAKITKVMGNEVEVRYVDYGNSEKRLHTDLRMSKPNYSKLPQQAFKCSLQEKILPYDGETWSSKALGHLQRLVIDKELKCIVSGKQTNKEDVPLYFTDLTCKQHMSITQKMIEAQLAKSATSKIDAAPAKVIKEAASNPTVPVDPEVKIGLSGIAVVSDGDDPLKFWCQRTSQGSKLDELMEAIDMHCLSKDAEEVGKLKPGHAVIAKYKLVDQGWYRAEVKEAVSPRQYILQFVDYGNQEQVSKSNMRILKPELALLPKQAFPCYLSKVDIVTPEAKAKFAELTAEAQLKLIIVDKKQDSYEVELENPESVLQINNEILKITATASQSKEPEDVQQKSEREKSTTIATSNRKETEPQLTTPASLKYPPVAVQAGGSVPVYISHCETPAKFWVQVADQEPQLNNLMEAVESSAQAGKPLSSTAQLSIGDPCCAQFSEDCSWYRGRITEKSEGKLGVQFVDYGNQEMVPLEKVQELQADLLKQPPFAVACVLEGTKPTGSEWSNVASSWFKEVTIERVLQAEFLDSKEPVRVKLSDGSEDIGKNMVKRGHAVQDADIKTETPKASGDHPAEVAKVPSEPFPVLKEVDLTEGSNVEVYVSVTLSPSNFWCQLASTTSELASLMEKICDYYAAINNEEVLQDPQPGMPCIAQFSEDQGWYRAKVIKVEGDGVEVIFVDYGNSEKVERSLVKVMKLQFTEVPVQAFQCCLSNTTPPGSVWDNDTTAKFTQLCTSQEDAYVIKVLGKDGCGLHTVELAMSAEAMKKGDTVGKQLLADKPAKPIDTEDTSVDATATTAKSSTNPPLDVEEGLLFKTDSVKTGDRIEAYISFMDKSNHIWCQKVEQSDALGELMDTIDTHCSNLKDEEDALSMPQEQTACLAQYSEDGGWYRAKVVEVKEGSLTVQFVDFGNTEEVVSSKVKQMKSEFMELPELAFECVLKSLPTPWEISLVKRFSDMTNDKALTIDVQDVIKQDKKQVLEVILLDGDLSVNEALTQESQKSVETAAYKLSEILEGESHSAYISSVVGPTKFYIQMEGAEEVLEGLMEKIQHCEDLSTPSLDSLQPGTPVLSMYTADDQWYRAQVLSVEGSAITVLYVDFGNSESVGLERLKSVSPEFLVTPLQAIECALGKKATDLPEDITSVMQGLTEVLTIKFLHQDGQKWMVEVFQGETSVKDMVLRVGREDVEETTVKTSTPSKDETGDSLQSVDPEVSAIESLPQPTNFVYAANDIDEGELQEGYISHTTNPSMFFVQLATSAGKLDMLIKEINEEYSSLGTCDREIADIKPGMPCIVPLSEEGEEVWYRGRVQFTNHSVSVYYIDLGKEAVVPAECVKSISPKFMTLPGQAIACSLSDVLPVDGSWPDGTNEKFSELTEERQLMVEFNKRHGSGWNVRLLDGEESIGAKLSKESQTETTPAVEQNETPDSGLDESHETVSSDVRAQPESQNMGIPALQVETGTEETVYYLCGESPDHFSCQLASAETQQNKLAEDIANHCAVAVEPLSTPLEGQSCLAQFSVDDQWYRAVITAVTQQGCDVRFVDYGNPEVVPCAKLRPLPVELSQLPGQAIPCRLAALVPMADKWSDQAIQVFQDACIEKELKAKFDGKCDDKFDVVLYDPSESDGSSINQKMVTLEHAKAQTKPGKEEPNSVQLDPVSNQLKPVPTQFEPVSVPTQFEPVCVPTQFEPVCVPTQFDPVSISTQFEPVSDQFEDASEQLESESEQSELIDDQVALNSEELEPAESQNKPVSDTEVLDSNKPELVTDKTESESCQAQPVSDPEGIDSNKPELDTDKTESTSCQSVPISDSEMIDSNKSELVTDKIESVSCQSEPLSDQADVVVSDKLEPATNQAETMSDQVEPEADLAGLGLDQPELVSEKSEPVPDQAVTNQPDSVSGHTKSAFEKSESDIDQEESVFNKAKPVIDKVESVSDQPEPVSDQRESVPDESELITDQKEPKCGTDQKEPVYGQPDQITDQQEVVVDQAEPVPDQMEPVSDQPELVSDEAGSVSGQSEPGTDQLELVGDEVKGGPGQATAEQESEDSEDETPAQYKKPHLSIGEEVDFYFLSAEDPDNMVLQLVQSEQDLNKLAENISNIYDRIAESDLQLKEMMTGSICCAKFTDGLWYRAEVVSVENNQVTVYFVDYGNTETVDSSDVRKLHPELADLPTQAVHCGLSGLEATSETWSCQVKEALEELCSGGVVRGVVADMEDDGKILLATCTVEGVDIVQQLMDRRLATREGEEAEGSEVSSEPQDTGSEAVSTTSQDDTESCTSPETEGSIRLAARQVKAGDQLNVVVTNVTTPDQFWCQDVEADLPRINAYCQSCQETVQSPKESDLCCALYSEDQTWYRAKILDVVSSKMLTVRFIDFGSIETVSAVNTRPLDADLAAVPPCALECSMSEIQGRSTDTGDWSDEAVLFFEDLVQDKTFRLLVDDVTPEGTTKVELYSECEEKTVSQLMVVAGHARRKAGSVQSGSMDSLSGCTGTSTAESASPAPGSEAGEQTVKDAEETVEELTADLTDAEVEQKPAAEAGDTKLQDPAVADAGDGQTGHLSHSQAEDIGPCLEMGSADSIVQTLTVPGPSGTSPSCQTPTNRPSVSSFYTPMGEVSLSFATDKALSPSSVLEVTGSDWTTFEETVGSSPESGSQQEDSSVSPADTMSAPSRHVPVPAADVDSADEEQLIVPSNTLPVSFEIKAAMSATSTETSTLSEMNGMTDSSAGKEIGMGKQEVHTNGDVETIGEQVYQV</sequence>
<feature type="compositionally biased region" description="Polar residues" evidence="2">
    <location>
        <begin position="3354"/>
        <end position="3366"/>
    </location>
</feature>
<feature type="region of interest" description="Disordered" evidence="2">
    <location>
        <begin position="3935"/>
        <end position="4025"/>
    </location>
</feature>
<dbReference type="Proteomes" id="UP000001554">
    <property type="component" value="Chromosome 2"/>
</dbReference>
<feature type="region of interest" description="Disordered" evidence="2">
    <location>
        <begin position="3205"/>
        <end position="3281"/>
    </location>
</feature>
<feature type="domain" description="Tudor" evidence="3">
    <location>
        <begin position="1899"/>
        <end position="1957"/>
    </location>
</feature>
<feature type="domain" description="Tudor" evidence="3">
    <location>
        <begin position="65"/>
        <end position="125"/>
    </location>
</feature>
<keyword evidence="4" id="KW-1185">Reference proteome</keyword>
<feature type="domain" description="Tudor" evidence="3">
    <location>
        <begin position="2974"/>
        <end position="3032"/>
    </location>
</feature>
<dbReference type="GeneID" id="118409857"/>
<feature type="compositionally biased region" description="Basic and acidic residues" evidence="2">
    <location>
        <begin position="3992"/>
        <end position="4005"/>
    </location>
</feature>
<feature type="compositionally biased region" description="Polar residues" evidence="2">
    <location>
        <begin position="3939"/>
        <end position="3951"/>
    </location>
</feature>
<evidence type="ECO:0000313" key="4">
    <source>
        <dbReference type="Proteomes" id="UP000001554"/>
    </source>
</evidence>
<dbReference type="SUPFAM" id="SSF63748">
    <property type="entry name" value="Tudor/PWWP/MBT"/>
    <property type="match status" value="16"/>
</dbReference>
<reference evidence="5" key="2">
    <citation type="submission" date="2025-08" db="UniProtKB">
        <authorList>
            <consortium name="RefSeq"/>
        </authorList>
    </citation>
    <scope>IDENTIFICATION</scope>
    <source>
        <strain evidence="5">S238N-H82</strain>
        <tissue evidence="5">Testes</tissue>
    </source>
</reference>
<feature type="domain" description="Tudor" evidence="3">
    <location>
        <begin position="1457"/>
        <end position="1515"/>
    </location>
</feature>
<feature type="compositionally biased region" description="Low complexity" evidence="2">
    <location>
        <begin position="3952"/>
        <end position="3970"/>
    </location>
</feature>
<gene>
    <name evidence="5" type="primary">LOC118409857</name>
</gene>
<feature type="compositionally biased region" description="Polar residues" evidence="2">
    <location>
        <begin position="4102"/>
        <end position="4129"/>
    </location>
</feature>
<reference evidence="4" key="1">
    <citation type="journal article" date="2020" name="Nat. Ecol. Evol.">
        <title>Deeply conserved synteny resolves early events in vertebrate evolution.</title>
        <authorList>
            <person name="Simakov O."/>
            <person name="Marletaz F."/>
            <person name="Yue J.X."/>
            <person name="O'Connell B."/>
            <person name="Jenkins J."/>
            <person name="Brandt A."/>
            <person name="Calef R."/>
            <person name="Tung C.H."/>
            <person name="Huang T.K."/>
            <person name="Schmutz J."/>
            <person name="Satoh N."/>
            <person name="Yu J.K."/>
            <person name="Putnam N.H."/>
            <person name="Green R.E."/>
            <person name="Rokhsar D.S."/>
        </authorList>
    </citation>
    <scope>NUCLEOTIDE SEQUENCE [LARGE SCALE GENOMIC DNA]</scope>
    <source>
        <strain evidence="4">S238N-H82</strain>
    </source>
</reference>
<dbReference type="SMART" id="SM00333">
    <property type="entry name" value="TUDOR"/>
    <property type="match status" value="16"/>
</dbReference>
<dbReference type="Gene3D" id="2.40.50.90">
    <property type="match status" value="15"/>
</dbReference>
<dbReference type="PANTHER" id="PTHR16442">
    <property type="entry name" value="RING FINGER PROTEIN 17"/>
    <property type="match status" value="1"/>
</dbReference>
<evidence type="ECO:0000259" key="3">
    <source>
        <dbReference type="PROSITE" id="PS50304"/>
    </source>
</evidence>
<feature type="domain" description="Tudor" evidence="3">
    <location>
        <begin position="1219"/>
        <end position="1277"/>
    </location>
</feature>
<feature type="region of interest" description="Disordered" evidence="2">
    <location>
        <begin position="603"/>
        <end position="638"/>
    </location>
</feature>
<feature type="domain" description="Tudor" evidence="3">
    <location>
        <begin position="464"/>
        <end position="523"/>
    </location>
</feature>
<dbReference type="Pfam" id="PF00567">
    <property type="entry name" value="TUDOR"/>
    <property type="match status" value="16"/>
</dbReference>
<dbReference type="OrthoDB" id="341421at2759"/>
<feature type="domain" description="Tudor" evidence="3">
    <location>
        <begin position="3799"/>
        <end position="3858"/>
    </location>
</feature>
<feature type="compositionally biased region" description="Acidic residues" evidence="2">
    <location>
        <begin position="3505"/>
        <end position="3514"/>
    </location>
</feature>
<dbReference type="KEGG" id="bfo:118409857"/>
<feature type="compositionally biased region" description="Polar residues" evidence="2">
    <location>
        <begin position="3264"/>
        <end position="3278"/>
    </location>
</feature>
<feature type="compositionally biased region" description="Basic and acidic residues" evidence="2">
    <location>
        <begin position="3419"/>
        <end position="3432"/>
    </location>
</feature>
<feature type="domain" description="Tudor" evidence="3">
    <location>
        <begin position="3576"/>
        <end position="3633"/>
    </location>
</feature>
<evidence type="ECO:0000313" key="5">
    <source>
        <dbReference type="RefSeq" id="XP_035667112.1"/>
    </source>
</evidence>
<feature type="region of interest" description="Disordered" evidence="2">
    <location>
        <begin position="1801"/>
        <end position="1837"/>
    </location>
</feature>
<feature type="compositionally biased region" description="Basic and acidic residues" evidence="2">
    <location>
        <begin position="3223"/>
        <end position="3236"/>
    </location>
</feature>
<feature type="region of interest" description="Disordered" evidence="2">
    <location>
        <begin position="2250"/>
        <end position="2272"/>
    </location>
</feature>
<feature type="region of interest" description="Disordered" evidence="2">
    <location>
        <begin position="2654"/>
        <end position="2675"/>
    </location>
</feature>
<feature type="compositionally biased region" description="Polar residues" evidence="2">
    <location>
        <begin position="3315"/>
        <end position="3324"/>
    </location>
</feature>
<feature type="compositionally biased region" description="Basic and acidic residues" evidence="2">
    <location>
        <begin position="1805"/>
        <end position="1819"/>
    </location>
</feature>
<feature type="region of interest" description="Disordered" evidence="2">
    <location>
        <begin position="3705"/>
        <end position="3745"/>
    </location>
</feature>